<gene>
    <name evidence="1" type="ORF">ACFO3N_10155</name>
</gene>
<sequence>MACETITAGYNGVCKGSVSGIKAFGIAEFNKEITLTPTGSVNAAGITASTIFHYNMGVNDTASYTETEENSEETGTSIINGTITFDIPKLAKLLRDQMVLMSNGRPHIYIELYDGSVVLAGAEFGCFKSKLEILTGAKRNDLSGFKVTFTTRENVLFPYLEATAVTAYKTALSDVYLDV</sequence>
<accession>A0ABV8ZET4</accession>
<dbReference type="RefSeq" id="WP_379797416.1">
    <property type="nucleotide sequence ID" value="NZ_JBHSFY010000005.1"/>
</dbReference>
<proteinExistence type="predicted"/>
<evidence type="ECO:0008006" key="3">
    <source>
        <dbReference type="Google" id="ProtNLM"/>
    </source>
</evidence>
<dbReference type="EMBL" id="JBHSFY010000005">
    <property type="protein sequence ID" value="MFC4477423.1"/>
    <property type="molecule type" value="Genomic_DNA"/>
</dbReference>
<comment type="caution">
    <text evidence="1">The sequence shown here is derived from an EMBL/GenBank/DDBJ whole genome shotgun (WGS) entry which is preliminary data.</text>
</comment>
<name>A0ABV8ZET4_9FLAO</name>
<dbReference type="Proteomes" id="UP001596003">
    <property type="component" value="Unassembled WGS sequence"/>
</dbReference>
<reference evidence="2" key="1">
    <citation type="journal article" date="2019" name="Int. J. Syst. Evol. Microbiol.">
        <title>The Global Catalogue of Microorganisms (GCM) 10K type strain sequencing project: providing services to taxonomists for standard genome sequencing and annotation.</title>
        <authorList>
            <consortium name="The Broad Institute Genomics Platform"/>
            <consortium name="The Broad Institute Genome Sequencing Center for Infectious Disease"/>
            <person name="Wu L."/>
            <person name="Ma J."/>
        </authorList>
    </citation>
    <scope>NUCLEOTIDE SEQUENCE [LARGE SCALE GENOMIC DNA]</scope>
    <source>
        <strain evidence="2">NBRC 103627</strain>
    </source>
</reference>
<protein>
    <recommendedName>
        <fullName evidence="3">Phage tail protein</fullName>
    </recommendedName>
</protein>
<evidence type="ECO:0000313" key="2">
    <source>
        <dbReference type="Proteomes" id="UP001596003"/>
    </source>
</evidence>
<keyword evidence="2" id="KW-1185">Reference proteome</keyword>
<evidence type="ECO:0000313" key="1">
    <source>
        <dbReference type="EMBL" id="MFC4477423.1"/>
    </source>
</evidence>
<organism evidence="1 2">
    <name type="scientific">Flavobacterium chungangensis</name>
    <dbReference type="NCBI Taxonomy" id="2708132"/>
    <lineage>
        <taxon>Bacteria</taxon>
        <taxon>Pseudomonadati</taxon>
        <taxon>Bacteroidota</taxon>
        <taxon>Flavobacteriia</taxon>
        <taxon>Flavobacteriales</taxon>
        <taxon>Flavobacteriaceae</taxon>
        <taxon>Flavobacterium</taxon>
    </lineage>
</organism>